<proteinExistence type="predicted"/>
<organism evidence="1 2">
    <name type="scientific">Acrobeloides nanus</name>
    <dbReference type="NCBI Taxonomy" id="290746"/>
    <lineage>
        <taxon>Eukaryota</taxon>
        <taxon>Metazoa</taxon>
        <taxon>Ecdysozoa</taxon>
        <taxon>Nematoda</taxon>
        <taxon>Chromadorea</taxon>
        <taxon>Rhabditida</taxon>
        <taxon>Tylenchina</taxon>
        <taxon>Cephalobomorpha</taxon>
        <taxon>Cephaloboidea</taxon>
        <taxon>Cephalobidae</taxon>
        <taxon>Acrobeloides</taxon>
    </lineage>
</organism>
<evidence type="ECO:0000313" key="2">
    <source>
        <dbReference type="WBParaSite" id="ACRNAN_scaffold17.g27631.t1"/>
    </source>
</evidence>
<sequence length="180" mass="20472">MQKVFCKIGTKAYSMVNINGILMSNSRLDLSTPGFFTYGYKTRTTTNCYTHIVPIIAEHGKETITPPAGDTSNCKIEDEQCNLTPCDNVFTKIAITVITSEIFVITLSYRVIRYSPSACTDFCLFVDHVRHFCCNYSVIWLILPELMCLSQRLSHAYLSYKRFNRETANGSNSYNNVITR</sequence>
<protein>
    <submittedName>
        <fullName evidence="2">Uncharacterized protein</fullName>
    </submittedName>
</protein>
<evidence type="ECO:0000313" key="1">
    <source>
        <dbReference type="Proteomes" id="UP000887540"/>
    </source>
</evidence>
<accession>A0A914D2X6</accession>
<dbReference type="AlphaFoldDB" id="A0A914D2X6"/>
<reference evidence="2" key="1">
    <citation type="submission" date="2022-11" db="UniProtKB">
        <authorList>
            <consortium name="WormBaseParasite"/>
        </authorList>
    </citation>
    <scope>IDENTIFICATION</scope>
</reference>
<dbReference type="WBParaSite" id="ACRNAN_scaffold17.g27631.t1">
    <property type="protein sequence ID" value="ACRNAN_scaffold17.g27631.t1"/>
    <property type="gene ID" value="ACRNAN_scaffold17.g27631"/>
</dbReference>
<name>A0A914D2X6_9BILA</name>
<keyword evidence="1" id="KW-1185">Reference proteome</keyword>
<dbReference type="Proteomes" id="UP000887540">
    <property type="component" value="Unplaced"/>
</dbReference>